<feature type="domain" description="FAD dependent oxidoreductase" evidence="1">
    <location>
        <begin position="31"/>
        <end position="374"/>
    </location>
</feature>
<dbReference type="PANTHER" id="PTHR13847">
    <property type="entry name" value="SARCOSINE DEHYDROGENASE-RELATED"/>
    <property type="match status" value="1"/>
</dbReference>
<gene>
    <name evidence="2" type="ORF">A8C56_13950</name>
</gene>
<dbReference type="Pfam" id="PF01266">
    <property type="entry name" value="DAO"/>
    <property type="match status" value="1"/>
</dbReference>
<dbReference type="OrthoDB" id="571248at2"/>
<protein>
    <recommendedName>
        <fullName evidence="1">FAD dependent oxidoreductase domain-containing protein</fullName>
    </recommendedName>
</protein>
<dbReference type="Gene3D" id="3.30.9.10">
    <property type="entry name" value="D-Amino Acid Oxidase, subunit A, domain 2"/>
    <property type="match status" value="1"/>
</dbReference>
<dbReference type="STRING" id="1176587.A8C56_13950"/>
<dbReference type="SUPFAM" id="SSF51905">
    <property type="entry name" value="FAD/NAD(P)-binding domain"/>
    <property type="match status" value="1"/>
</dbReference>
<dbReference type="InterPro" id="IPR036188">
    <property type="entry name" value="FAD/NAD-bd_sf"/>
</dbReference>
<dbReference type="GO" id="GO:0005737">
    <property type="term" value="C:cytoplasm"/>
    <property type="evidence" value="ECO:0007669"/>
    <property type="project" value="TreeGrafter"/>
</dbReference>
<evidence type="ECO:0000313" key="3">
    <source>
        <dbReference type="Proteomes" id="UP000077667"/>
    </source>
</evidence>
<dbReference type="RefSeq" id="WP_067757169.1">
    <property type="nucleotide sequence ID" value="NZ_CP015772.1"/>
</dbReference>
<dbReference type="Gene3D" id="3.50.50.60">
    <property type="entry name" value="FAD/NAD(P)-binding domain"/>
    <property type="match status" value="1"/>
</dbReference>
<dbReference type="KEGG" id="nia:A8C56_13950"/>
<keyword evidence="3" id="KW-1185">Reference proteome</keyword>
<proteinExistence type="predicted"/>
<dbReference type="AlphaFoldDB" id="A0A1A9I2T3"/>
<sequence length="400" mass="45009">MHLRTTESFWLLKNGLLHSYPSLQEDLAAEIIIIGGGVTGALISHALLNQGYEVVILDKRDAGQGSTAATTAMLQYEIDVPLYKLAGQIGEKEAVDCYRAGIEAIDTLAQLIHDEQIDCGFHKKQSLYYAHNKKAAGWLLKEYEIRNRYQLGVQWLTADEIHNSYRLKTYGGILSEKGASMDAYRFTQQLIYKNIRRGLRIFDHTFFEKIDYSPSGATIYLENGHKARCKRIVFCSGFETVHMFPEKTASLFSTFACVSECAIKVPPALSDVLVWNTEDPYLYLRTTDDGRLLIGGEDSQYNSGVLREQLKEKKSKRLLKKLNAVLPGVAFTEDFSWAGCFGSTKDGLPYIGTHTQYPGAYFVLGFGGNGITFSVQGMQLIQKLLTNEPDTLLYYYRFGR</sequence>
<accession>A0A1A9I2T3</accession>
<dbReference type="PANTHER" id="PTHR13847:SF201">
    <property type="entry name" value="PUTATIBE OXIDOREDUCTASE"/>
    <property type="match status" value="1"/>
</dbReference>
<organism evidence="2 3">
    <name type="scientific">Niabella ginsenosidivorans</name>
    <dbReference type="NCBI Taxonomy" id="1176587"/>
    <lineage>
        <taxon>Bacteria</taxon>
        <taxon>Pseudomonadati</taxon>
        <taxon>Bacteroidota</taxon>
        <taxon>Chitinophagia</taxon>
        <taxon>Chitinophagales</taxon>
        <taxon>Chitinophagaceae</taxon>
        <taxon>Niabella</taxon>
    </lineage>
</organism>
<reference evidence="2 3" key="1">
    <citation type="submission" date="2016-05" db="EMBL/GenBank/DDBJ databases">
        <title>Niabella ginsenosidivorans BS26 whole genome sequencing.</title>
        <authorList>
            <person name="Im W.T."/>
            <person name="Siddiqi M.Z."/>
        </authorList>
    </citation>
    <scope>NUCLEOTIDE SEQUENCE [LARGE SCALE GENOMIC DNA]</scope>
    <source>
        <strain evidence="2 3">BS26</strain>
    </source>
</reference>
<name>A0A1A9I2T3_9BACT</name>
<dbReference type="EMBL" id="CP015772">
    <property type="protein sequence ID" value="ANH81926.1"/>
    <property type="molecule type" value="Genomic_DNA"/>
</dbReference>
<evidence type="ECO:0000313" key="2">
    <source>
        <dbReference type="EMBL" id="ANH81926.1"/>
    </source>
</evidence>
<evidence type="ECO:0000259" key="1">
    <source>
        <dbReference type="Pfam" id="PF01266"/>
    </source>
</evidence>
<dbReference type="InterPro" id="IPR006076">
    <property type="entry name" value="FAD-dep_OxRdtase"/>
</dbReference>
<dbReference type="Proteomes" id="UP000077667">
    <property type="component" value="Chromosome"/>
</dbReference>